<accession>A0A8K1CU05</accession>
<protein>
    <submittedName>
        <fullName evidence="2">Uncharacterized protein</fullName>
    </submittedName>
</protein>
<evidence type="ECO:0000313" key="3">
    <source>
        <dbReference type="Proteomes" id="UP000794436"/>
    </source>
</evidence>
<dbReference type="Proteomes" id="UP000794436">
    <property type="component" value="Unassembled WGS sequence"/>
</dbReference>
<evidence type="ECO:0000256" key="1">
    <source>
        <dbReference type="SAM" id="MobiDB-lite"/>
    </source>
</evidence>
<dbReference type="OrthoDB" id="20835at2759"/>
<reference evidence="2" key="1">
    <citation type="submission" date="2019-03" db="EMBL/GenBank/DDBJ databases">
        <title>Long read genome sequence of the mycoparasitic Pythium oligandrum ATCC 38472 isolated from sugarbeet rhizosphere.</title>
        <authorList>
            <person name="Gaulin E."/>
        </authorList>
    </citation>
    <scope>NUCLEOTIDE SEQUENCE</scope>
    <source>
        <strain evidence="2">ATCC 38472_TT</strain>
    </source>
</reference>
<dbReference type="AlphaFoldDB" id="A0A8K1CU05"/>
<name>A0A8K1CU05_PYTOL</name>
<feature type="region of interest" description="Disordered" evidence="1">
    <location>
        <begin position="1"/>
        <end position="186"/>
    </location>
</feature>
<dbReference type="PANTHER" id="PTHR34066">
    <property type="entry name" value="GROWTH FACTOR 2"/>
    <property type="match status" value="1"/>
</dbReference>
<gene>
    <name evidence="2" type="ORF">Poli38472_002002</name>
</gene>
<sequence length="215" mass="24119">MGRKRRRGDAKETQDAAAAPTKQESPVNGTSMTPGNGKKQTKTLQLKIIGVKKPIETKKVEAPKEAAKHHTPEADGAAMKKKKKSKKKKSSNDDDEAISPTEKQSSKTKVDTTDIDDLFQSLKGKKQAQIEAEEKQKQEEEMARKREKKERLRMEEQIKKLEAQNTNSTAVQGKNPEARPVRYDEDGLPIYTEESLQINKGGDTAECPFDCWCCF</sequence>
<feature type="compositionally biased region" description="Polar residues" evidence="1">
    <location>
        <begin position="22"/>
        <end position="34"/>
    </location>
</feature>
<feature type="compositionally biased region" description="Basic and acidic residues" evidence="1">
    <location>
        <begin position="176"/>
        <end position="185"/>
    </location>
</feature>
<dbReference type="InterPro" id="IPR013885">
    <property type="entry name" value="DUF1764_euk"/>
</dbReference>
<feature type="compositionally biased region" description="Polar residues" evidence="1">
    <location>
        <begin position="163"/>
        <end position="172"/>
    </location>
</feature>
<keyword evidence="3" id="KW-1185">Reference proteome</keyword>
<feature type="compositionally biased region" description="Basic and acidic residues" evidence="1">
    <location>
        <begin position="132"/>
        <end position="162"/>
    </location>
</feature>
<feature type="compositionally biased region" description="Basic residues" evidence="1">
    <location>
        <begin position="79"/>
        <end position="89"/>
    </location>
</feature>
<dbReference type="Pfam" id="PF08576">
    <property type="entry name" value="DUF1764"/>
    <property type="match status" value="1"/>
</dbReference>
<organism evidence="2 3">
    <name type="scientific">Pythium oligandrum</name>
    <name type="common">Mycoparasitic fungus</name>
    <dbReference type="NCBI Taxonomy" id="41045"/>
    <lineage>
        <taxon>Eukaryota</taxon>
        <taxon>Sar</taxon>
        <taxon>Stramenopiles</taxon>
        <taxon>Oomycota</taxon>
        <taxon>Peronosporomycetes</taxon>
        <taxon>Pythiales</taxon>
        <taxon>Pythiaceae</taxon>
        <taxon>Pythium</taxon>
    </lineage>
</organism>
<comment type="caution">
    <text evidence="2">The sequence shown here is derived from an EMBL/GenBank/DDBJ whole genome shotgun (WGS) entry which is preliminary data.</text>
</comment>
<dbReference type="EMBL" id="SPLM01000001">
    <property type="protein sequence ID" value="TMW69846.1"/>
    <property type="molecule type" value="Genomic_DNA"/>
</dbReference>
<proteinExistence type="predicted"/>
<feature type="compositionally biased region" description="Basic and acidic residues" evidence="1">
    <location>
        <begin position="53"/>
        <end position="73"/>
    </location>
</feature>
<evidence type="ECO:0000313" key="2">
    <source>
        <dbReference type="EMBL" id="TMW69846.1"/>
    </source>
</evidence>
<dbReference type="PANTHER" id="PTHR34066:SF1">
    <property type="entry name" value="DUF1764 FAMILY PROTEIN"/>
    <property type="match status" value="1"/>
</dbReference>